<dbReference type="Proteomes" id="UP000050741">
    <property type="component" value="Unassembled WGS sequence"/>
</dbReference>
<reference evidence="3" key="1">
    <citation type="submission" date="2013-12" db="EMBL/GenBank/DDBJ databases">
        <authorList>
            <person name="Aslett M."/>
        </authorList>
    </citation>
    <scope>NUCLEOTIDE SEQUENCE [LARGE SCALE GENOMIC DNA]</scope>
    <source>
        <strain evidence="3">Lindley</strain>
    </source>
</reference>
<evidence type="ECO:0000259" key="2">
    <source>
        <dbReference type="PROSITE" id="PS50188"/>
    </source>
</evidence>
<dbReference type="InterPro" id="IPR050618">
    <property type="entry name" value="Ubq-SigPath_Reg"/>
</dbReference>
<evidence type="ECO:0000313" key="3">
    <source>
        <dbReference type="Proteomes" id="UP000050741"/>
    </source>
</evidence>
<organism evidence="3 4">
    <name type="scientific">Globodera pallida</name>
    <name type="common">Potato cyst nematode worm</name>
    <name type="synonym">Heterodera pallida</name>
    <dbReference type="NCBI Taxonomy" id="36090"/>
    <lineage>
        <taxon>Eukaryota</taxon>
        <taxon>Metazoa</taxon>
        <taxon>Ecdysozoa</taxon>
        <taxon>Nematoda</taxon>
        <taxon>Chromadorea</taxon>
        <taxon>Rhabditida</taxon>
        <taxon>Tylenchina</taxon>
        <taxon>Tylenchomorpha</taxon>
        <taxon>Tylenchoidea</taxon>
        <taxon>Heteroderidae</taxon>
        <taxon>Heteroderinae</taxon>
        <taxon>Globodera</taxon>
    </lineage>
</organism>
<dbReference type="SUPFAM" id="SSF49899">
    <property type="entry name" value="Concanavalin A-like lectins/glucanases"/>
    <property type="match status" value="1"/>
</dbReference>
<dbReference type="InterPro" id="IPR001870">
    <property type="entry name" value="B30.2/SPRY"/>
</dbReference>
<keyword evidence="3" id="KW-1185">Reference proteome</keyword>
<evidence type="ECO:0000256" key="1">
    <source>
        <dbReference type="SAM" id="MobiDB-lite"/>
    </source>
</evidence>
<evidence type="ECO:0000313" key="4">
    <source>
        <dbReference type="WBParaSite" id="GPLIN_000312500"/>
    </source>
</evidence>
<reference evidence="4" key="3">
    <citation type="submission" date="2016-06" db="UniProtKB">
        <authorList>
            <consortium name="WormBaseParasite"/>
        </authorList>
    </citation>
    <scope>IDENTIFICATION</scope>
</reference>
<sequence>MSISTNSINGGHITSDPDSSEEVRLFSEQHRNRFEMNGKIGNFIAILNPNKWLRCDPFRIVGSMLIFIFVIYTLHELNEQKENTDALIETQKKNGAKMEQYQKEQRQNIGDLQKTVAVLNDTINGKRLIRQQNRWNSAASHENLTLSEPDRLIVQYTAGKNYVYRSVLAERPIPKGNSGIFYYEIKIFGDAIGVHIGLASKKMQLDSWLGLHFGTYAYDNRGNFWGHAHAIDGKPKFVEGDVIGCGVNLATRQIIYTKNGERLDSANLFVDSAAGLFPCVTLFHTRNKIEANFGPNFKYNAFWI</sequence>
<dbReference type="PANTHER" id="PTHR12864">
    <property type="entry name" value="RAN BINDING PROTEIN 9-RELATED"/>
    <property type="match status" value="1"/>
</dbReference>
<feature type="domain" description="B30.2/SPRY" evidence="2">
    <location>
        <begin position="113"/>
        <end position="298"/>
    </location>
</feature>
<dbReference type="InterPro" id="IPR013320">
    <property type="entry name" value="ConA-like_dom_sf"/>
</dbReference>
<reference evidence="3" key="2">
    <citation type="submission" date="2014-05" db="EMBL/GenBank/DDBJ databases">
        <title>The genome and life-stage specific transcriptomes of Globodera pallida elucidate key aspects of plant parasitism by a cyst nematode.</title>
        <authorList>
            <person name="Cotton J.A."/>
            <person name="Lilley C.J."/>
            <person name="Jones L.M."/>
            <person name="Kikuchi T."/>
            <person name="Reid A.J."/>
            <person name="Thorpe P."/>
            <person name="Tsai I.J."/>
            <person name="Beasley H."/>
            <person name="Blok V."/>
            <person name="Cock P.J.A."/>
            <person name="Van den Akker S.E."/>
            <person name="Holroyd N."/>
            <person name="Hunt M."/>
            <person name="Mantelin S."/>
            <person name="Naghra H."/>
            <person name="Pain A."/>
            <person name="Palomares-Rius J.E."/>
            <person name="Zarowiecki M."/>
            <person name="Berriman M."/>
            <person name="Jones J.T."/>
            <person name="Urwin P.E."/>
        </authorList>
    </citation>
    <scope>NUCLEOTIDE SEQUENCE [LARGE SCALE GENOMIC DNA]</scope>
    <source>
        <strain evidence="3">Lindley</strain>
    </source>
</reference>
<dbReference type="WBParaSite" id="GPLIN_000312500">
    <property type="protein sequence ID" value="GPLIN_000312500"/>
    <property type="gene ID" value="GPLIN_000312500"/>
</dbReference>
<feature type="region of interest" description="Disordered" evidence="1">
    <location>
        <begin position="1"/>
        <end position="21"/>
    </location>
</feature>
<dbReference type="CDD" id="cd12885">
    <property type="entry name" value="SPRY_RanBP_like"/>
    <property type="match status" value="1"/>
</dbReference>
<dbReference type="InterPro" id="IPR043136">
    <property type="entry name" value="B30.2/SPRY_sf"/>
</dbReference>
<proteinExistence type="predicted"/>
<accession>A0A183BR89</accession>
<dbReference type="InterPro" id="IPR044736">
    <property type="entry name" value="Gid1/RanBPM/SPLA_SPRY"/>
</dbReference>
<dbReference type="SMART" id="SM00449">
    <property type="entry name" value="SPRY"/>
    <property type="match status" value="1"/>
</dbReference>
<dbReference type="Pfam" id="PF00622">
    <property type="entry name" value="SPRY"/>
    <property type="match status" value="1"/>
</dbReference>
<dbReference type="InterPro" id="IPR003877">
    <property type="entry name" value="SPRY_dom"/>
</dbReference>
<dbReference type="Gene3D" id="2.60.120.920">
    <property type="match status" value="1"/>
</dbReference>
<dbReference type="AlphaFoldDB" id="A0A183BR89"/>
<name>A0A183BR89_GLOPA</name>
<dbReference type="PROSITE" id="PS50188">
    <property type="entry name" value="B302_SPRY"/>
    <property type="match status" value="1"/>
</dbReference>
<protein>
    <submittedName>
        <fullName evidence="4">B30.2/SPRY domain-containing protein</fullName>
    </submittedName>
</protein>